<dbReference type="EMBL" id="GGEC01063727">
    <property type="protein sequence ID" value="MBX44211.1"/>
    <property type="molecule type" value="Transcribed_RNA"/>
</dbReference>
<dbReference type="AlphaFoldDB" id="A0A2P2NP46"/>
<evidence type="ECO:0000313" key="1">
    <source>
        <dbReference type="EMBL" id="MBX44211.1"/>
    </source>
</evidence>
<organism evidence="1">
    <name type="scientific">Rhizophora mucronata</name>
    <name type="common">Asiatic mangrove</name>
    <dbReference type="NCBI Taxonomy" id="61149"/>
    <lineage>
        <taxon>Eukaryota</taxon>
        <taxon>Viridiplantae</taxon>
        <taxon>Streptophyta</taxon>
        <taxon>Embryophyta</taxon>
        <taxon>Tracheophyta</taxon>
        <taxon>Spermatophyta</taxon>
        <taxon>Magnoliopsida</taxon>
        <taxon>eudicotyledons</taxon>
        <taxon>Gunneridae</taxon>
        <taxon>Pentapetalae</taxon>
        <taxon>rosids</taxon>
        <taxon>fabids</taxon>
        <taxon>Malpighiales</taxon>
        <taxon>Rhizophoraceae</taxon>
        <taxon>Rhizophora</taxon>
    </lineage>
</organism>
<accession>A0A2P2NP46</accession>
<proteinExistence type="predicted"/>
<protein>
    <submittedName>
        <fullName evidence="1">Uncharacterized protein</fullName>
    </submittedName>
</protein>
<reference evidence="1" key="1">
    <citation type="submission" date="2018-02" db="EMBL/GenBank/DDBJ databases">
        <title>Rhizophora mucronata_Transcriptome.</title>
        <authorList>
            <person name="Meera S.P."/>
            <person name="Sreeshan A."/>
            <person name="Augustine A."/>
        </authorList>
    </citation>
    <scope>NUCLEOTIDE SEQUENCE</scope>
    <source>
        <tissue evidence="1">Leaf</tissue>
    </source>
</reference>
<name>A0A2P2NP46_RHIMU</name>
<sequence>MASHWCSGLVVTVTRTCTYLTP</sequence>